<evidence type="ECO:0000313" key="3">
    <source>
        <dbReference type="Proteomes" id="UP000198211"/>
    </source>
</evidence>
<gene>
    <name evidence="2" type="ORF">PHMEG_00036691</name>
</gene>
<dbReference type="AlphaFoldDB" id="A0A225UL24"/>
<sequence length="115" mass="12851">MEMYVTGIFDPCGDMIRMLIIPGMATAFLSSVKYAYCGQMRKLAFMLDKAYTESKQHGAPNTKNICVNYSNTISRRLGDFSKKESSCKICLDMFATDPDLLLTQKVTFCSGCIKS</sequence>
<keyword evidence="3" id="KW-1185">Reference proteome</keyword>
<dbReference type="PANTHER" id="PTHR13510">
    <property type="entry name" value="FYVE-FINGER-CONTAINING RAB5 EFFECTOR PROTEIN RABENOSYN-5-RELATED"/>
    <property type="match status" value="1"/>
</dbReference>
<proteinExistence type="predicted"/>
<evidence type="ECO:0000256" key="1">
    <source>
        <dbReference type="SAM" id="Phobius"/>
    </source>
</evidence>
<organism evidence="2 3">
    <name type="scientific">Phytophthora megakarya</name>
    <dbReference type="NCBI Taxonomy" id="4795"/>
    <lineage>
        <taxon>Eukaryota</taxon>
        <taxon>Sar</taxon>
        <taxon>Stramenopiles</taxon>
        <taxon>Oomycota</taxon>
        <taxon>Peronosporomycetes</taxon>
        <taxon>Peronosporales</taxon>
        <taxon>Peronosporaceae</taxon>
        <taxon>Phytophthora</taxon>
    </lineage>
</organism>
<name>A0A225UL24_9STRA</name>
<comment type="caution">
    <text evidence="2">The sequence shown here is derived from an EMBL/GenBank/DDBJ whole genome shotgun (WGS) entry which is preliminary data.</text>
</comment>
<dbReference type="Proteomes" id="UP000198211">
    <property type="component" value="Unassembled WGS sequence"/>
</dbReference>
<dbReference type="STRING" id="4795.A0A225UL24"/>
<keyword evidence="1" id="KW-0472">Membrane</keyword>
<feature type="non-terminal residue" evidence="2">
    <location>
        <position position="115"/>
    </location>
</feature>
<keyword evidence="1" id="KW-1133">Transmembrane helix</keyword>
<dbReference type="InterPro" id="IPR052727">
    <property type="entry name" value="Rab4/Rab5_effector"/>
</dbReference>
<dbReference type="OrthoDB" id="127214at2759"/>
<keyword evidence="1" id="KW-0812">Transmembrane</keyword>
<accession>A0A225UL24</accession>
<feature type="transmembrane region" description="Helical" evidence="1">
    <location>
        <begin position="15"/>
        <end position="36"/>
    </location>
</feature>
<protein>
    <submittedName>
        <fullName evidence="2">Uncharacterized protein</fullName>
    </submittedName>
</protein>
<dbReference type="EMBL" id="NBNE01015458">
    <property type="protein sequence ID" value="OWY93782.1"/>
    <property type="molecule type" value="Genomic_DNA"/>
</dbReference>
<dbReference type="PANTHER" id="PTHR13510:SF44">
    <property type="entry name" value="RABENOSYN-5"/>
    <property type="match status" value="1"/>
</dbReference>
<reference evidence="3" key="1">
    <citation type="submission" date="2017-03" db="EMBL/GenBank/DDBJ databases">
        <title>Phytopthora megakarya and P. palmivora, two closely related causual agents of cacao black pod achieved similar genome size and gene model numbers by different mechanisms.</title>
        <authorList>
            <person name="Ali S."/>
            <person name="Shao J."/>
            <person name="Larry D.J."/>
            <person name="Kronmiller B."/>
            <person name="Shen D."/>
            <person name="Strem M.D."/>
            <person name="Melnick R.L."/>
            <person name="Guiltinan M.J."/>
            <person name="Tyler B.M."/>
            <person name="Meinhardt L.W."/>
            <person name="Bailey B.A."/>
        </authorList>
    </citation>
    <scope>NUCLEOTIDE SEQUENCE [LARGE SCALE GENOMIC DNA]</scope>
    <source>
        <strain evidence="3">zdho120</strain>
    </source>
</reference>
<evidence type="ECO:0000313" key="2">
    <source>
        <dbReference type="EMBL" id="OWY93782.1"/>
    </source>
</evidence>